<comment type="caution">
    <text evidence="1">The sequence shown here is derived from an EMBL/GenBank/DDBJ whole genome shotgun (WGS) entry which is preliminary data.</text>
</comment>
<reference evidence="1 2" key="1">
    <citation type="journal article" date="2015" name="Nature">
        <title>rRNA introns, odd ribosomes, and small enigmatic genomes across a large radiation of phyla.</title>
        <authorList>
            <person name="Brown C.T."/>
            <person name="Hug L.A."/>
            <person name="Thomas B.C."/>
            <person name="Sharon I."/>
            <person name="Castelle C.J."/>
            <person name="Singh A."/>
            <person name="Wilkins M.J."/>
            <person name="Williams K.H."/>
            <person name="Banfield J.F."/>
        </authorList>
    </citation>
    <scope>NUCLEOTIDE SEQUENCE [LARGE SCALE GENOMIC DNA]</scope>
</reference>
<dbReference type="EMBL" id="LCPB01000001">
    <property type="protein sequence ID" value="KKU90525.1"/>
    <property type="molecule type" value="Genomic_DNA"/>
</dbReference>
<accession>A0A0G1X830</accession>
<dbReference type="AlphaFoldDB" id="A0A0G1X830"/>
<proteinExistence type="predicted"/>
<dbReference type="Proteomes" id="UP000033882">
    <property type="component" value="Unassembled WGS sequence"/>
</dbReference>
<organism evidence="1 2">
    <name type="scientific">Candidatus Wolfebacteria bacterium GW2011_GWA2_47_9b</name>
    <dbReference type="NCBI Taxonomy" id="1619005"/>
    <lineage>
        <taxon>Bacteria</taxon>
        <taxon>Candidatus Wolfeibacteriota</taxon>
    </lineage>
</organism>
<evidence type="ECO:0000313" key="2">
    <source>
        <dbReference type="Proteomes" id="UP000033882"/>
    </source>
</evidence>
<sequence length="108" mass="12549">MNMTLIYGIDTTQPITPRMVRDAIIECFHQAHDEELRNRTVDEQVNRSFCAAIVEKAFLDIGADFQNPTKEDLLRVIEQLAVFTIQFRDPLIVDRHIAEIRQLIDKLP</sequence>
<evidence type="ECO:0000313" key="1">
    <source>
        <dbReference type="EMBL" id="KKU90525.1"/>
    </source>
</evidence>
<gene>
    <name evidence="1" type="ORF">UY19_C0001G0002</name>
</gene>
<protein>
    <submittedName>
        <fullName evidence="1">Uncharacterized protein</fullName>
    </submittedName>
</protein>
<name>A0A0G1X830_9BACT</name>